<dbReference type="Proteomes" id="UP000239326">
    <property type="component" value="Chromosome"/>
</dbReference>
<dbReference type="Gene3D" id="3.20.20.80">
    <property type="entry name" value="Glycosidases"/>
    <property type="match status" value="1"/>
</dbReference>
<feature type="domain" description="DUF4434" evidence="1">
    <location>
        <begin position="39"/>
        <end position="310"/>
    </location>
</feature>
<proteinExistence type="predicted"/>
<dbReference type="PROSITE" id="PS51318">
    <property type="entry name" value="TAT"/>
    <property type="match status" value="1"/>
</dbReference>
<evidence type="ECO:0000313" key="3">
    <source>
        <dbReference type="Proteomes" id="UP000239326"/>
    </source>
</evidence>
<accession>A0A2S0N102</accession>
<protein>
    <submittedName>
        <fullName evidence="2">DUF4434 domain-containing protein</fullName>
    </submittedName>
</protein>
<evidence type="ECO:0000313" key="2">
    <source>
        <dbReference type="EMBL" id="AVO41825.1"/>
    </source>
</evidence>
<dbReference type="OrthoDB" id="5461181at2"/>
<dbReference type="AlphaFoldDB" id="A0A2S0N102"/>
<dbReference type="InterPro" id="IPR006311">
    <property type="entry name" value="TAT_signal"/>
</dbReference>
<evidence type="ECO:0000259" key="1">
    <source>
        <dbReference type="Pfam" id="PF14488"/>
    </source>
</evidence>
<dbReference type="RefSeq" id="WP_106446802.1">
    <property type="nucleotide sequence ID" value="NZ_CP027669.1"/>
</dbReference>
<sequence length="328" mass="36419">MSDSQFSRRAWLSLAAASVASLVAGCGSGSGTTEKFQATFLQPWQSYETLPVAEWRRRLKLTRDLGCNEIILQWSALYGGSYPWTMPEGLIQLLFEEGRSLGIGIRVGLPYDEGWWKALSGKGTRRLSEFLGSAQAVCLETLNNSRWPDQAGFRGWYLPYELDQYNWATTERRDLLIPWLSALADASARRTAQPLALSTFYSRLATTGTLAGLWSDILDAAQLRPMLQDGVGVAGLGNYAGLEPLRGLLRERKVPFDLIVELFEQLPSLPNSNDAFRAKPASGERISAQMDVARSYGADRIVAFAIDPWLLSSTDNEMTFPYSWGTQV</sequence>
<dbReference type="KEGG" id="simp:C6571_11500"/>
<dbReference type="EMBL" id="CP027669">
    <property type="protein sequence ID" value="AVO41825.1"/>
    <property type="molecule type" value="Genomic_DNA"/>
</dbReference>
<dbReference type="InterPro" id="IPR027849">
    <property type="entry name" value="DUF4434"/>
</dbReference>
<organism evidence="2 3">
    <name type="scientific">Simplicispira suum</name>
    <dbReference type="NCBI Taxonomy" id="2109915"/>
    <lineage>
        <taxon>Bacteria</taxon>
        <taxon>Pseudomonadati</taxon>
        <taxon>Pseudomonadota</taxon>
        <taxon>Betaproteobacteria</taxon>
        <taxon>Burkholderiales</taxon>
        <taxon>Comamonadaceae</taxon>
        <taxon>Simplicispira</taxon>
    </lineage>
</organism>
<keyword evidence="3" id="KW-1185">Reference proteome</keyword>
<reference evidence="2 3" key="1">
    <citation type="submission" date="2018-03" db="EMBL/GenBank/DDBJ databases">
        <title>Genome sequencing of Simplicispira sp.</title>
        <authorList>
            <person name="Kim S.-J."/>
            <person name="Heo J."/>
            <person name="Kwon S.-W."/>
        </authorList>
    </citation>
    <scope>NUCLEOTIDE SEQUENCE [LARGE SCALE GENOMIC DNA]</scope>
    <source>
        <strain evidence="2 3">SC1-8</strain>
    </source>
</reference>
<dbReference type="Pfam" id="PF14488">
    <property type="entry name" value="DUF4434"/>
    <property type="match status" value="1"/>
</dbReference>
<name>A0A2S0N102_9BURK</name>
<gene>
    <name evidence="2" type="ORF">C6571_11500</name>
</gene>